<protein>
    <submittedName>
        <fullName evidence="1">Uncharacterized protein</fullName>
    </submittedName>
</protein>
<accession>A0ACB7YH47</accession>
<comment type="caution">
    <text evidence="1">The sequence shown here is derived from an EMBL/GenBank/DDBJ whole genome shotgun (WGS) entry which is preliminary data.</text>
</comment>
<evidence type="ECO:0000313" key="1">
    <source>
        <dbReference type="EMBL" id="KAH7852728.1"/>
    </source>
</evidence>
<dbReference type="Proteomes" id="UP000828048">
    <property type="component" value="Chromosome 8"/>
</dbReference>
<sequence>MLSEGQYQTINFSTDYAVELKASSPGQKTVNLPLYVFSAWETSRVSVSEASSVEPLSCIRKRRRLLYPRNSPILWSESFPASPFPSPASSTERGRLESVIQEGHRLWVGIESAALLLSWEVPNTGLRKAYRKLRLIEDATRRGHMASYQIQPLQFHDQESSTYI</sequence>
<gene>
    <name evidence="1" type="ORF">Vadar_028409</name>
</gene>
<name>A0ACB7YH47_9ERIC</name>
<organism evidence="1 2">
    <name type="scientific">Vaccinium darrowii</name>
    <dbReference type="NCBI Taxonomy" id="229202"/>
    <lineage>
        <taxon>Eukaryota</taxon>
        <taxon>Viridiplantae</taxon>
        <taxon>Streptophyta</taxon>
        <taxon>Embryophyta</taxon>
        <taxon>Tracheophyta</taxon>
        <taxon>Spermatophyta</taxon>
        <taxon>Magnoliopsida</taxon>
        <taxon>eudicotyledons</taxon>
        <taxon>Gunneridae</taxon>
        <taxon>Pentapetalae</taxon>
        <taxon>asterids</taxon>
        <taxon>Ericales</taxon>
        <taxon>Ericaceae</taxon>
        <taxon>Vaccinioideae</taxon>
        <taxon>Vaccinieae</taxon>
        <taxon>Vaccinium</taxon>
    </lineage>
</organism>
<proteinExistence type="predicted"/>
<evidence type="ECO:0000313" key="2">
    <source>
        <dbReference type="Proteomes" id="UP000828048"/>
    </source>
</evidence>
<dbReference type="EMBL" id="CM037158">
    <property type="protein sequence ID" value="KAH7852728.1"/>
    <property type="molecule type" value="Genomic_DNA"/>
</dbReference>
<reference evidence="1 2" key="1">
    <citation type="journal article" date="2021" name="Hortic Res">
        <title>High-quality reference genome and annotation aids understanding of berry development for evergreen blueberry (Vaccinium darrowii).</title>
        <authorList>
            <person name="Yu J."/>
            <person name="Hulse-Kemp A.M."/>
            <person name="Babiker E."/>
            <person name="Staton M."/>
        </authorList>
    </citation>
    <scope>NUCLEOTIDE SEQUENCE [LARGE SCALE GENOMIC DNA]</scope>
    <source>
        <strain evidence="2">cv. NJ 8807/NJ 8810</strain>
        <tissue evidence="1">Young leaf</tissue>
    </source>
</reference>
<keyword evidence="2" id="KW-1185">Reference proteome</keyword>